<dbReference type="InterPro" id="IPR000608">
    <property type="entry name" value="UBC"/>
</dbReference>
<protein>
    <recommendedName>
        <fullName evidence="3">UBC core domain-containing protein</fullName>
    </recommendedName>
</protein>
<dbReference type="Proteomes" id="UP001632038">
    <property type="component" value="Unassembled WGS sequence"/>
</dbReference>
<dbReference type="InterPro" id="IPR016135">
    <property type="entry name" value="UBQ-conjugating_enzyme/RWD"/>
</dbReference>
<feature type="domain" description="UBC core" evidence="3">
    <location>
        <begin position="61"/>
        <end position="224"/>
    </location>
</feature>
<dbReference type="PROSITE" id="PS50127">
    <property type="entry name" value="UBC_2"/>
    <property type="match status" value="1"/>
</dbReference>
<keyword evidence="1" id="KW-0808">Transferase</keyword>
<accession>A0ABD3CZX9</accession>
<evidence type="ECO:0000259" key="3">
    <source>
        <dbReference type="PROSITE" id="PS50127"/>
    </source>
</evidence>
<reference evidence="5" key="1">
    <citation type="journal article" date="2024" name="IScience">
        <title>Strigolactones Initiate the Formation of Haustorium-like Structures in Castilleja.</title>
        <authorList>
            <person name="Buerger M."/>
            <person name="Peterson D."/>
            <person name="Chory J."/>
        </authorList>
    </citation>
    <scope>NUCLEOTIDE SEQUENCE [LARGE SCALE GENOMIC DNA]</scope>
</reference>
<gene>
    <name evidence="4" type="ORF">CASFOL_021713</name>
</gene>
<evidence type="ECO:0000313" key="4">
    <source>
        <dbReference type="EMBL" id="KAL3634659.1"/>
    </source>
</evidence>
<dbReference type="CDD" id="cd23837">
    <property type="entry name" value="UBCc_UBE2O"/>
    <property type="match status" value="1"/>
</dbReference>
<dbReference type="AlphaFoldDB" id="A0ABD3CZX9"/>
<name>A0ABD3CZX9_9LAMI</name>
<evidence type="ECO:0000256" key="2">
    <source>
        <dbReference type="ARBA" id="ARBA00022786"/>
    </source>
</evidence>
<dbReference type="PANTHER" id="PTHR46116:SF19">
    <property type="entry name" value="UBIQUITIN-CONJUGATING ENZYME FAMILY PROTEIN"/>
    <property type="match status" value="1"/>
</dbReference>
<dbReference type="PANTHER" id="PTHR46116">
    <property type="entry name" value="(E3-INDEPENDENT) E2 UBIQUITIN-CONJUGATING ENZYME"/>
    <property type="match status" value="1"/>
</dbReference>
<keyword evidence="5" id="KW-1185">Reference proteome</keyword>
<dbReference type="Pfam" id="PF00179">
    <property type="entry name" value="UQ_con"/>
    <property type="match status" value="1"/>
</dbReference>
<proteinExistence type="predicted"/>
<dbReference type="GO" id="GO:0016740">
    <property type="term" value="F:transferase activity"/>
    <property type="evidence" value="ECO:0007669"/>
    <property type="project" value="UniProtKB-KW"/>
</dbReference>
<evidence type="ECO:0000256" key="1">
    <source>
        <dbReference type="ARBA" id="ARBA00022679"/>
    </source>
</evidence>
<keyword evidence="2" id="KW-0833">Ubl conjugation pathway</keyword>
<sequence length="342" mass="39320">MGCLLCACRFIFFVHEPRDISGTVENHAKIIDFPHFSVVREAVDHTYLGSKQYADINVNSSAYRHIMKEWKILDGEKNLPDSIYVQAYETRIDLMRAVIVGSPGTPYHDGLFFFDICLPFHYPNQPPKVHYISHGYKLNPNILQDGRVCLSLINTWKGDKGERWSPKLTILQTLVSIQALVLNDRPYFNNPALAFAKNNTPPEIEGSSIVYNHIAFEQSCKSMISIMRNPPKNFENFVVCHFRARADMILTAARDYEKGRMMVGMIDQDSVEGVHNVLFNIGRIRLELVDAFSPYISEAEAMINMDDNNDDDDDVVVKTKENMKKHKRDWSKFICFAICIWE</sequence>
<organism evidence="4 5">
    <name type="scientific">Castilleja foliolosa</name>
    <dbReference type="NCBI Taxonomy" id="1961234"/>
    <lineage>
        <taxon>Eukaryota</taxon>
        <taxon>Viridiplantae</taxon>
        <taxon>Streptophyta</taxon>
        <taxon>Embryophyta</taxon>
        <taxon>Tracheophyta</taxon>
        <taxon>Spermatophyta</taxon>
        <taxon>Magnoliopsida</taxon>
        <taxon>eudicotyledons</taxon>
        <taxon>Gunneridae</taxon>
        <taxon>Pentapetalae</taxon>
        <taxon>asterids</taxon>
        <taxon>lamiids</taxon>
        <taxon>Lamiales</taxon>
        <taxon>Orobanchaceae</taxon>
        <taxon>Pedicularideae</taxon>
        <taxon>Castillejinae</taxon>
        <taxon>Castilleja</taxon>
    </lineage>
</organism>
<dbReference type="EMBL" id="JAVIJP010000028">
    <property type="protein sequence ID" value="KAL3634659.1"/>
    <property type="molecule type" value="Genomic_DNA"/>
</dbReference>
<dbReference type="SMART" id="SM00212">
    <property type="entry name" value="UBCc"/>
    <property type="match status" value="1"/>
</dbReference>
<dbReference type="Gene3D" id="3.10.110.10">
    <property type="entry name" value="Ubiquitin Conjugating Enzyme"/>
    <property type="match status" value="1"/>
</dbReference>
<evidence type="ECO:0000313" key="5">
    <source>
        <dbReference type="Proteomes" id="UP001632038"/>
    </source>
</evidence>
<dbReference type="SUPFAM" id="SSF54495">
    <property type="entry name" value="UBC-like"/>
    <property type="match status" value="1"/>
</dbReference>
<comment type="caution">
    <text evidence="4">The sequence shown here is derived from an EMBL/GenBank/DDBJ whole genome shotgun (WGS) entry which is preliminary data.</text>
</comment>